<keyword evidence="2" id="KW-1185">Reference proteome</keyword>
<accession>A0A1W1VTL6</accession>
<reference evidence="1 2" key="1">
    <citation type="submission" date="2017-04" db="EMBL/GenBank/DDBJ databases">
        <authorList>
            <person name="Afonso C.L."/>
            <person name="Miller P.J."/>
            <person name="Scott M.A."/>
            <person name="Spackman E."/>
            <person name="Goraichik I."/>
            <person name="Dimitrov K.M."/>
            <person name="Suarez D.L."/>
            <person name="Swayne D.E."/>
        </authorList>
    </citation>
    <scope>NUCLEOTIDE SEQUENCE [LARGE SCALE GENOMIC DNA]</scope>
    <source>
        <strain evidence="1 2">ToBE</strain>
    </source>
</reference>
<dbReference type="AlphaFoldDB" id="A0A1W1VTL6"/>
<name>A0A1W1VTL6_9FIRM</name>
<protein>
    <submittedName>
        <fullName evidence="1">Uncharacterized protein</fullName>
    </submittedName>
</protein>
<evidence type="ECO:0000313" key="2">
    <source>
        <dbReference type="Proteomes" id="UP000192569"/>
    </source>
</evidence>
<proteinExistence type="predicted"/>
<sequence>MSNKLSGVRAMATEELEAAIASTAKKIHELLEQIGATSDPREKRRLERRLKELPILRLWQLGQIS</sequence>
<dbReference type="Proteomes" id="UP000192569">
    <property type="component" value="Chromosome I"/>
</dbReference>
<organism evidence="1 2">
    <name type="scientific">Thermanaeromonas toyohensis ToBE</name>
    <dbReference type="NCBI Taxonomy" id="698762"/>
    <lineage>
        <taxon>Bacteria</taxon>
        <taxon>Bacillati</taxon>
        <taxon>Bacillota</taxon>
        <taxon>Clostridia</taxon>
        <taxon>Neomoorellales</taxon>
        <taxon>Neomoorellaceae</taxon>
        <taxon>Thermanaeromonas</taxon>
    </lineage>
</organism>
<dbReference type="EMBL" id="LT838272">
    <property type="protein sequence ID" value="SMB96698.1"/>
    <property type="molecule type" value="Genomic_DNA"/>
</dbReference>
<gene>
    <name evidence="1" type="ORF">SAMN00808754_1596</name>
</gene>
<evidence type="ECO:0000313" key="1">
    <source>
        <dbReference type="EMBL" id="SMB96698.1"/>
    </source>
</evidence>